<comment type="caution">
    <text evidence="1">The sequence shown here is derived from an EMBL/GenBank/DDBJ whole genome shotgun (WGS) entry which is preliminary data.</text>
</comment>
<name>A0AA39QCT5_9AGAR</name>
<sequence>MSAHSGASLEGGVQAKSGMEGGAFIMAGEGAAAYAKHQTAIRVTIQSSFEHKWCYVEDWIALGETDETVPLDDENPFI</sequence>
<proteinExistence type="predicted"/>
<reference evidence="1" key="1">
    <citation type="submission" date="2023-06" db="EMBL/GenBank/DDBJ databases">
        <authorList>
            <consortium name="Lawrence Berkeley National Laboratory"/>
            <person name="Ahrendt S."/>
            <person name="Sahu N."/>
            <person name="Indic B."/>
            <person name="Wong-Bajracharya J."/>
            <person name="Merenyi Z."/>
            <person name="Ke H.-M."/>
            <person name="Monk M."/>
            <person name="Kocsube S."/>
            <person name="Drula E."/>
            <person name="Lipzen A."/>
            <person name="Balint B."/>
            <person name="Henrissat B."/>
            <person name="Andreopoulos B."/>
            <person name="Martin F.M."/>
            <person name="Harder C.B."/>
            <person name="Rigling D."/>
            <person name="Ford K.L."/>
            <person name="Foster G.D."/>
            <person name="Pangilinan J."/>
            <person name="Papanicolaou A."/>
            <person name="Barry K."/>
            <person name="LaButti K."/>
            <person name="Viragh M."/>
            <person name="Koriabine M."/>
            <person name="Yan M."/>
            <person name="Riley R."/>
            <person name="Champramary S."/>
            <person name="Plett K.L."/>
            <person name="Tsai I.J."/>
            <person name="Slot J."/>
            <person name="Sipos G."/>
            <person name="Plett J."/>
            <person name="Nagy L.G."/>
            <person name="Grigoriev I.V."/>
        </authorList>
    </citation>
    <scope>NUCLEOTIDE SEQUENCE</scope>
    <source>
        <strain evidence="1">HWK02</strain>
    </source>
</reference>
<gene>
    <name evidence="1" type="ORF">EDD18DRAFT_1349521</name>
</gene>
<evidence type="ECO:0000313" key="2">
    <source>
        <dbReference type="Proteomes" id="UP001175228"/>
    </source>
</evidence>
<organism evidence="1 2">
    <name type="scientific">Armillaria luteobubalina</name>
    <dbReference type="NCBI Taxonomy" id="153913"/>
    <lineage>
        <taxon>Eukaryota</taxon>
        <taxon>Fungi</taxon>
        <taxon>Dikarya</taxon>
        <taxon>Basidiomycota</taxon>
        <taxon>Agaricomycotina</taxon>
        <taxon>Agaricomycetes</taxon>
        <taxon>Agaricomycetidae</taxon>
        <taxon>Agaricales</taxon>
        <taxon>Marasmiineae</taxon>
        <taxon>Physalacriaceae</taxon>
        <taxon>Armillaria</taxon>
    </lineage>
</organism>
<keyword evidence="2" id="KW-1185">Reference proteome</keyword>
<accession>A0AA39QCT5</accession>
<dbReference type="Proteomes" id="UP001175228">
    <property type="component" value="Unassembled WGS sequence"/>
</dbReference>
<protein>
    <submittedName>
        <fullName evidence="1">Uncharacterized protein</fullName>
    </submittedName>
</protein>
<dbReference type="AlphaFoldDB" id="A0AA39QCT5"/>
<evidence type="ECO:0000313" key="1">
    <source>
        <dbReference type="EMBL" id="KAK0499339.1"/>
    </source>
</evidence>
<dbReference type="EMBL" id="JAUEPU010000009">
    <property type="protein sequence ID" value="KAK0499339.1"/>
    <property type="molecule type" value="Genomic_DNA"/>
</dbReference>